<evidence type="ECO:0000256" key="3">
    <source>
        <dbReference type="ARBA" id="ARBA00022722"/>
    </source>
</evidence>
<evidence type="ECO:0000313" key="9">
    <source>
        <dbReference type="Proteomes" id="UP000000238"/>
    </source>
</evidence>
<protein>
    <recommendedName>
        <fullName evidence="6">Exodeoxyribonuclease 7 small subunit</fullName>
        <ecNumber evidence="6">3.1.11.6</ecNumber>
    </recommendedName>
    <alternativeName>
        <fullName evidence="6">Exodeoxyribonuclease VII small subunit</fullName>
        <shortName evidence="6">Exonuclease VII small subunit</shortName>
    </alternativeName>
</protein>
<reference evidence="8 9" key="1">
    <citation type="journal article" date="2005" name="Nucleic Acids Res.">
        <title>Genomic blueprint of Hahella chejuensis, a marine microbe producing an algicidal agent.</title>
        <authorList>
            <person name="Jeong H."/>
            <person name="Yim J.H."/>
            <person name="Lee C."/>
            <person name="Choi S.-H."/>
            <person name="Park Y.K."/>
            <person name="Yoon S.H."/>
            <person name="Hur C.-G."/>
            <person name="Kang H.-Y."/>
            <person name="Kim D."/>
            <person name="Lee H.H."/>
            <person name="Park K.H."/>
            <person name="Park S.-H."/>
            <person name="Park H.-S."/>
            <person name="Lee H.K."/>
            <person name="Oh T.K."/>
            <person name="Kim J.F."/>
        </authorList>
    </citation>
    <scope>NUCLEOTIDE SEQUENCE [LARGE SCALE GENOMIC DNA]</scope>
    <source>
        <strain evidence="8 9">KCTC 2396</strain>
    </source>
</reference>
<dbReference type="PANTHER" id="PTHR34137:SF1">
    <property type="entry name" value="EXODEOXYRIBONUCLEASE 7 SMALL SUBUNIT"/>
    <property type="match status" value="1"/>
</dbReference>
<evidence type="ECO:0000256" key="2">
    <source>
        <dbReference type="ARBA" id="ARBA00022490"/>
    </source>
</evidence>
<sequence>MTEKNANSDVSQSASGSTPDFEDALQRLETLVRKLEQGDLKLEEALVAFEEGVQLTRHCQTALQTAEQKVQQLIEERGTPLTKPFDQNDAED</sequence>
<feature type="region of interest" description="Disordered" evidence="7">
    <location>
        <begin position="1"/>
        <end position="22"/>
    </location>
</feature>
<evidence type="ECO:0000256" key="1">
    <source>
        <dbReference type="ARBA" id="ARBA00009998"/>
    </source>
</evidence>
<dbReference type="SUPFAM" id="SSF116842">
    <property type="entry name" value="XseB-like"/>
    <property type="match status" value="1"/>
</dbReference>
<evidence type="ECO:0000256" key="4">
    <source>
        <dbReference type="ARBA" id="ARBA00022801"/>
    </source>
</evidence>
<dbReference type="EC" id="3.1.11.6" evidence="6"/>
<dbReference type="eggNOG" id="COG1722">
    <property type="taxonomic scope" value="Bacteria"/>
</dbReference>
<dbReference type="EMBL" id="CP000155">
    <property type="protein sequence ID" value="ABC32514.1"/>
    <property type="molecule type" value="Genomic_DNA"/>
</dbReference>
<dbReference type="HAMAP" id="MF_00337">
    <property type="entry name" value="Exonuc_7_S"/>
    <property type="match status" value="1"/>
</dbReference>
<dbReference type="Proteomes" id="UP000000238">
    <property type="component" value="Chromosome"/>
</dbReference>
<keyword evidence="3 6" id="KW-0540">Nuclease</keyword>
<comment type="catalytic activity">
    <reaction evidence="6">
        <text>Exonucleolytic cleavage in either 5'- to 3'- or 3'- to 5'-direction to yield nucleoside 5'-phosphates.</text>
        <dbReference type="EC" id="3.1.11.6"/>
    </reaction>
</comment>
<name>Q2SA10_HAHCH</name>
<organism evidence="8 9">
    <name type="scientific">Hahella chejuensis (strain KCTC 2396)</name>
    <dbReference type="NCBI Taxonomy" id="349521"/>
    <lineage>
        <taxon>Bacteria</taxon>
        <taxon>Pseudomonadati</taxon>
        <taxon>Pseudomonadota</taxon>
        <taxon>Gammaproteobacteria</taxon>
        <taxon>Oceanospirillales</taxon>
        <taxon>Hahellaceae</taxon>
        <taxon>Hahella</taxon>
    </lineage>
</organism>
<dbReference type="STRING" id="349521.HCH_05864"/>
<comment type="function">
    <text evidence="6">Bidirectionally degrades single-stranded DNA into large acid-insoluble oligonucleotides, which are then degraded further into small acid-soluble oligonucleotides.</text>
</comment>
<keyword evidence="9" id="KW-1185">Reference proteome</keyword>
<dbReference type="KEGG" id="hch:HCH_05864"/>
<keyword evidence="4 6" id="KW-0378">Hydrolase</keyword>
<dbReference type="GO" id="GO:0009318">
    <property type="term" value="C:exodeoxyribonuclease VII complex"/>
    <property type="evidence" value="ECO:0007669"/>
    <property type="project" value="UniProtKB-UniRule"/>
</dbReference>
<dbReference type="PIRSF" id="PIRSF006488">
    <property type="entry name" value="Exonuc_VII_S"/>
    <property type="match status" value="1"/>
</dbReference>
<dbReference type="Gene3D" id="1.10.287.1040">
    <property type="entry name" value="Exonuclease VII, small subunit"/>
    <property type="match status" value="1"/>
</dbReference>
<dbReference type="AlphaFoldDB" id="Q2SA10"/>
<keyword evidence="2 6" id="KW-0963">Cytoplasm</keyword>
<dbReference type="InterPro" id="IPR003761">
    <property type="entry name" value="Exonuc_VII_S"/>
</dbReference>
<keyword evidence="5 6" id="KW-0269">Exonuclease</keyword>
<comment type="similarity">
    <text evidence="1 6">Belongs to the XseB family.</text>
</comment>
<evidence type="ECO:0000256" key="7">
    <source>
        <dbReference type="SAM" id="MobiDB-lite"/>
    </source>
</evidence>
<comment type="subunit">
    <text evidence="6">Heterooligomer composed of large and small subunits.</text>
</comment>
<comment type="subcellular location">
    <subcellularLocation>
        <location evidence="6">Cytoplasm</location>
    </subcellularLocation>
</comment>
<evidence type="ECO:0000313" key="8">
    <source>
        <dbReference type="EMBL" id="ABC32514.1"/>
    </source>
</evidence>
<dbReference type="Pfam" id="PF02609">
    <property type="entry name" value="Exonuc_VII_S"/>
    <property type="match status" value="1"/>
</dbReference>
<proteinExistence type="inferred from homology"/>
<dbReference type="NCBIfam" id="NF002140">
    <property type="entry name" value="PRK00977.1-4"/>
    <property type="match status" value="1"/>
</dbReference>
<dbReference type="GO" id="GO:0008855">
    <property type="term" value="F:exodeoxyribonuclease VII activity"/>
    <property type="evidence" value="ECO:0007669"/>
    <property type="project" value="UniProtKB-UniRule"/>
</dbReference>
<accession>Q2SA10</accession>
<dbReference type="GO" id="GO:0005829">
    <property type="term" value="C:cytosol"/>
    <property type="evidence" value="ECO:0007669"/>
    <property type="project" value="TreeGrafter"/>
</dbReference>
<dbReference type="GO" id="GO:0006308">
    <property type="term" value="P:DNA catabolic process"/>
    <property type="evidence" value="ECO:0007669"/>
    <property type="project" value="UniProtKB-UniRule"/>
</dbReference>
<evidence type="ECO:0000256" key="5">
    <source>
        <dbReference type="ARBA" id="ARBA00022839"/>
    </source>
</evidence>
<dbReference type="OrthoDB" id="9801128at2"/>
<dbReference type="NCBIfam" id="TIGR01280">
    <property type="entry name" value="xseB"/>
    <property type="match status" value="1"/>
</dbReference>
<feature type="compositionally biased region" description="Polar residues" evidence="7">
    <location>
        <begin position="1"/>
        <end position="18"/>
    </location>
</feature>
<dbReference type="RefSeq" id="WP_011399573.1">
    <property type="nucleotide sequence ID" value="NC_007645.1"/>
</dbReference>
<dbReference type="InterPro" id="IPR037004">
    <property type="entry name" value="Exonuc_VII_ssu_sf"/>
</dbReference>
<evidence type="ECO:0000256" key="6">
    <source>
        <dbReference type="HAMAP-Rule" id="MF_00337"/>
    </source>
</evidence>
<gene>
    <name evidence="6 8" type="primary">xseB</name>
    <name evidence="8" type="ordered locus">HCH_05864</name>
</gene>
<dbReference type="HOGENOM" id="CLU_145918_3_3_6"/>
<dbReference type="PANTHER" id="PTHR34137">
    <property type="entry name" value="EXODEOXYRIBONUCLEASE 7 SMALL SUBUNIT"/>
    <property type="match status" value="1"/>
</dbReference>